<dbReference type="PANTHER" id="PTHR44196:SF1">
    <property type="entry name" value="DEHYDROGENASE_REDUCTASE SDR FAMILY MEMBER 7B"/>
    <property type="match status" value="1"/>
</dbReference>
<evidence type="ECO:0000313" key="5">
    <source>
        <dbReference type="Proteomes" id="UP000095431"/>
    </source>
</evidence>
<protein>
    <submittedName>
        <fullName evidence="4">Uncharacterized oxidoreductase SAV2478</fullName>
        <ecNumber evidence="4">1.-.-.-</ecNumber>
    </submittedName>
</protein>
<reference evidence="4 5" key="1">
    <citation type="submission" date="2015-09" db="EMBL/GenBank/DDBJ databases">
        <authorList>
            <consortium name="Pathogen Informatics"/>
        </authorList>
    </citation>
    <scope>NUCLEOTIDE SEQUENCE [LARGE SCALE GENOMIC DNA]</scope>
    <source>
        <strain evidence="4 5">2789STDY5834863</strain>
    </source>
</reference>
<evidence type="ECO:0000256" key="1">
    <source>
        <dbReference type="ARBA" id="ARBA00006484"/>
    </source>
</evidence>
<evidence type="ECO:0000256" key="3">
    <source>
        <dbReference type="RuleBase" id="RU000363"/>
    </source>
</evidence>
<dbReference type="GO" id="GO:0016491">
    <property type="term" value="F:oxidoreductase activity"/>
    <property type="evidence" value="ECO:0007669"/>
    <property type="project" value="UniProtKB-KW"/>
</dbReference>
<dbReference type="Pfam" id="PF00106">
    <property type="entry name" value="adh_short"/>
    <property type="match status" value="1"/>
</dbReference>
<dbReference type="AlphaFoldDB" id="A0A174GGJ5"/>
<dbReference type="Gene3D" id="3.40.50.720">
    <property type="entry name" value="NAD(P)-binding Rossmann-like Domain"/>
    <property type="match status" value="1"/>
</dbReference>
<proteinExistence type="inferred from homology"/>
<sequence length="296" mass="31928">MQTVIQESGNTTGTYSCGKKKKWNEVSNNMESKQKRTALVTGGSSGIGRCTAVALSKAGYIVYEFSRRDVPVEGVRHMCVDVTDEASVQEAVGKILLERGSIEILVNCAGFGISGAVEFTESEQAKAQFNVNFFGTVNVSRAVLPSMRRQHRGHIVNISSVAAVAHIPFQAFYSASKAAVSSYSCALDNEVSPYGVRVTAVELGDIHTGFTQARQKTVLGDDEYGGRISHSVSQMEKDELSGMSPEVIGTYIARLAQKKNCAPICVAGVKYKILRLLCKILPCTLRGKIVGSIYAK</sequence>
<accession>A0A174GGJ5</accession>
<evidence type="ECO:0000256" key="2">
    <source>
        <dbReference type="ARBA" id="ARBA00023002"/>
    </source>
</evidence>
<dbReference type="Proteomes" id="UP000095431">
    <property type="component" value="Unassembled WGS sequence"/>
</dbReference>
<organism evidence="4 5">
    <name type="scientific">Blautia wexlerae</name>
    <dbReference type="NCBI Taxonomy" id="418240"/>
    <lineage>
        <taxon>Bacteria</taxon>
        <taxon>Bacillati</taxon>
        <taxon>Bacillota</taxon>
        <taxon>Clostridia</taxon>
        <taxon>Lachnospirales</taxon>
        <taxon>Lachnospiraceae</taxon>
        <taxon>Blautia</taxon>
    </lineage>
</organism>
<dbReference type="PANTHER" id="PTHR44196">
    <property type="entry name" value="DEHYDROGENASE/REDUCTASE SDR FAMILY MEMBER 7B"/>
    <property type="match status" value="1"/>
</dbReference>
<dbReference type="EMBL" id="CYZN01000032">
    <property type="protein sequence ID" value="CUO61684.1"/>
    <property type="molecule type" value="Genomic_DNA"/>
</dbReference>
<dbReference type="EC" id="1.-.-.-" evidence="4"/>
<dbReference type="GO" id="GO:0016020">
    <property type="term" value="C:membrane"/>
    <property type="evidence" value="ECO:0007669"/>
    <property type="project" value="TreeGrafter"/>
</dbReference>
<dbReference type="PRINTS" id="PR00080">
    <property type="entry name" value="SDRFAMILY"/>
</dbReference>
<dbReference type="PRINTS" id="PR00081">
    <property type="entry name" value="GDHRDH"/>
</dbReference>
<keyword evidence="2 4" id="KW-0560">Oxidoreductase</keyword>
<name>A0A174GGJ5_9FIRM</name>
<dbReference type="eggNOG" id="COG0300">
    <property type="taxonomic scope" value="Bacteria"/>
</dbReference>
<dbReference type="SUPFAM" id="SSF51735">
    <property type="entry name" value="NAD(P)-binding Rossmann-fold domains"/>
    <property type="match status" value="1"/>
</dbReference>
<gene>
    <name evidence="4" type="ORF">ERS852478_03352</name>
</gene>
<evidence type="ECO:0000313" key="4">
    <source>
        <dbReference type="EMBL" id="CUO61684.1"/>
    </source>
</evidence>
<comment type="similarity">
    <text evidence="1 3">Belongs to the short-chain dehydrogenases/reductases (SDR) family.</text>
</comment>
<dbReference type="InterPro" id="IPR002347">
    <property type="entry name" value="SDR_fam"/>
</dbReference>
<dbReference type="InterPro" id="IPR036291">
    <property type="entry name" value="NAD(P)-bd_dom_sf"/>
</dbReference>